<sequence length="223" mass="26095">MYRINKNIKFIYFDAGNVLFYKVTTEGENIANELGFPPEQYQDIVDKLVEQQGKELTKQFYQLSTLEEETEYLNGLHRRMCEYLGIDSDDELIEKLTKYRTHGDYKLHKGVKENLKRLSKNYKLGVLSNSLPSRRHHELKIDDIDKYFDQIIISSEVGVRKPNKEIYEIAIEKSGFKKDEILYIDDKESYLNGALDAGIQNVVLYKTESKKYPSIDSMVNLIE</sequence>
<dbReference type="InterPro" id="IPR051400">
    <property type="entry name" value="HAD-like_hydrolase"/>
</dbReference>
<dbReference type="GO" id="GO:0046872">
    <property type="term" value="F:metal ion binding"/>
    <property type="evidence" value="ECO:0007669"/>
    <property type="project" value="UniProtKB-KW"/>
</dbReference>
<comment type="cofactor">
    <cofactor evidence="1">
        <name>Mg(2+)</name>
        <dbReference type="ChEBI" id="CHEBI:18420"/>
    </cofactor>
</comment>
<dbReference type="Pfam" id="PF13419">
    <property type="entry name" value="HAD_2"/>
    <property type="match status" value="1"/>
</dbReference>
<dbReference type="GO" id="GO:0016791">
    <property type="term" value="F:phosphatase activity"/>
    <property type="evidence" value="ECO:0007669"/>
    <property type="project" value="TreeGrafter"/>
</dbReference>
<dbReference type="InterPro" id="IPR036412">
    <property type="entry name" value="HAD-like_sf"/>
</dbReference>
<evidence type="ECO:0000256" key="2">
    <source>
        <dbReference type="ARBA" id="ARBA00022723"/>
    </source>
</evidence>
<evidence type="ECO:0000313" key="6">
    <source>
        <dbReference type="Proteomes" id="UP000053904"/>
    </source>
</evidence>
<evidence type="ECO:0000256" key="1">
    <source>
        <dbReference type="ARBA" id="ARBA00001946"/>
    </source>
</evidence>
<evidence type="ECO:0000256" key="3">
    <source>
        <dbReference type="ARBA" id="ARBA00022801"/>
    </source>
</evidence>
<protein>
    <submittedName>
        <fullName evidence="5">HAD-superfamily hydrolase, subfamily IA, variant 1</fullName>
    </submittedName>
</protein>
<comment type="caution">
    <text evidence="5">The sequence shown here is derived from an EMBL/GenBank/DDBJ whole genome shotgun (WGS) entry which is preliminary data.</text>
</comment>
<dbReference type="PRINTS" id="PR00413">
    <property type="entry name" value="HADHALOGNASE"/>
</dbReference>
<dbReference type="InterPro" id="IPR041492">
    <property type="entry name" value="HAD_2"/>
</dbReference>
<reference evidence="6" key="1">
    <citation type="journal article" date="2015" name="MBio">
        <title>Genome-Resolved Metagenomic Analysis Reveals Roles for Candidate Phyla and Other Microbial Community Members in Biogeochemical Transformations in Oil Reservoirs.</title>
        <authorList>
            <person name="Hu P."/>
            <person name="Tom L."/>
            <person name="Singh A."/>
            <person name="Thomas B.C."/>
            <person name="Baker B.J."/>
            <person name="Piceno Y.M."/>
            <person name="Andersen G.L."/>
            <person name="Banfield J.F."/>
        </authorList>
    </citation>
    <scope>NUCLEOTIDE SEQUENCE [LARGE SCALE GENOMIC DNA]</scope>
</reference>
<proteinExistence type="predicted"/>
<keyword evidence="4" id="KW-0460">Magnesium</keyword>
<dbReference type="InterPro" id="IPR006439">
    <property type="entry name" value="HAD-SF_hydro_IA"/>
</dbReference>
<dbReference type="PANTHER" id="PTHR46470">
    <property type="entry name" value="N-ACYLNEURAMINATE-9-PHOSPHATASE"/>
    <property type="match status" value="1"/>
</dbReference>
<dbReference type="SFLD" id="SFLDS00003">
    <property type="entry name" value="Haloacid_Dehalogenase"/>
    <property type="match status" value="1"/>
</dbReference>
<dbReference type="NCBIfam" id="TIGR01549">
    <property type="entry name" value="HAD-SF-IA-v1"/>
    <property type="match status" value="1"/>
</dbReference>
<organism evidence="5 6">
    <name type="scientific">candidate division WS6 bacterium 34_10</name>
    <dbReference type="NCBI Taxonomy" id="1641389"/>
    <lineage>
        <taxon>Bacteria</taxon>
        <taxon>Candidatus Dojkabacteria</taxon>
    </lineage>
</organism>
<keyword evidence="3 5" id="KW-0378">Hydrolase</keyword>
<dbReference type="AlphaFoldDB" id="A0A101HGX6"/>
<dbReference type="NCBIfam" id="TIGR01509">
    <property type="entry name" value="HAD-SF-IA-v3"/>
    <property type="match status" value="1"/>
</dbReference>
<dbReference type="Gene3D" id="3.40.50.1000">
    <property type="entry name" value="HAD superfamily/HAD-like"/>
    <property type="match status" value="1"/>
</dbReference>
<dbReference type="PANTHER" id="PTHR46470:SF2">
    <property type="entry name" value="GLYCERALDEHYDE 3-PHOSPHATE PHOSPHATASE"/>
    <property type="match status" value="1"/>
</dbReference>
<evidence type="ECO:0000313" key="5">
    <source>
        <dbReference type="EMBL" id="KUK76593.1"/>
    </source>
</evidence>
<dbReference type="Proteomes" id="UP000053904">
    <property type="component" value="Unassembled WGS sequence"/>
</dbReference>
<dbReference type="SUPFAM" id="SSF56784">
    <property type="entry name" value="HAD-like"/>
    <property type="match status" value="1"/>
</dbReference>
<dbReference type="EMBL" id="LGGO01000128">
    <property type="protein sequence ID" value="KUK76593.1"/>
    <property type="molecule type" value="Genomic_DNA"/>
</dbReference>
<name>A0A101HGX6_9BACT</name>
<evidence type="ECO:0000256" key="4">
    <source>
        <dbReference type="ARBA" id="ARBA00022842"/>
    </source>
</evidence>
<dbReference type="SFLD" id="SFLDG01129">
    <property type="entry name" value="C1.5:_HAD__Beta-PGM__Phosphata"/>
    <property type="match status" value="1"/>
</dbReference>
<dbReference type="InterPro" id="IPR023214">
    <property type="entry name" value="HAD_sf"/>
</dbReference>
<accession>A0A101HGX6</accession>
<gene>
    <name evidence="5" type="ORF">XD93_0826</name>
</gene>
<keyword evidence="2" id="KW-0479">Metal-binding</keyword>
<dbReference type="GO" id="GO:0044281">
    <property type="term" value="P:small molecule metabolic process"/>
    <property type="evidence" value="ECO:0007669"/>
    <property type="project" value="UniProtKB-ARBA"/>
</dbReference>